<dbReference type="InterPro" id="IPR042099">
    <property type="entry name" value="ANL_N_sf"/>
</dbReference>
<proteinExistence type="inferred from homology"/>
<sequence>MAIRVTTLGDLVDEQAERTDGDALVIREDRLTYPELAAETDRFAAGLHALGIRYGDKVGILMPNSPDYVAALVGAAKLGAVAVPINGRFKVHELAHVISHADLALLVVSSDPDGVDYTALVSEVLPGLADGEPGRLTLPEVPALRVVVDLQGSMPGSLGRPEFDAAAASVTREEVKLLQQRVRVRDAALLMYTSGTTARPKGCLLSHEAVVRQAEAVARTRFMLTPDDALWDPLPMFHCGGIVPMLGCFSTGAKYCHPGFFTPAETLKSIQTERCTVLYPAFETIWLAVLDHPDFPSTDLSAVRLIQNIATPERLAQFEARMPQARQVSSYGSTECATNLTLTLPDDPYEIRMRTLGRPVGGMEIKIVDPESHRDLPEGAMGELCFRGYSMFDGYYKDPEQTAAAIDAEGWFHTGDRAMLVDGGNLVYGGRIKDMLKVGGENVAAVEIEDYLVSHPAVGIAQVVGAPDARYQEVPAAFIQPVPGASLTETEIVRFCRGSIASYKIPRYVRFVTEWPMSGTKIQKFVLRDRITKELEELGITEAPTASKLGR</sequence>
<dbReference type="Gene3D" id="3.30.300.30">
    <property type="match status" value="1"/>
</dbReference>
<gene>
    <name evidence="5" type="ORF">ACFPZN_22805</name>
</gene>
<dbReference type="Pfam" id="PF00501">
    <property type="entry name" value="AMP-binding"/>
    <property type="match status" value="1"/>
</dbReference>
<evidence type="ECO:0000313" key="5">
    <source>
        <dbReference type="EMBL" id="MFC5748456.1"/>
    </source>
</evidence>
<keyword evidence="2" id="KW-0436">Ligase</keyword>
<dbReference type="PANTHER" id="PTHR43201">
    <property type="entry name" value="ACYL-COA SYNTHETASE"/>
    <property type="match status" value="1"/>
</dbReference>
<evidence type="ECO:0000259" key="3">
    <source>
        <dbReference type="Pfam" id="PF00501"/>
    </source>
</evidence>
<dbReference type="EMBL" id="JBHSON010000032">
    <property type="protein sequence ID" value="MFC5748456.1"/>
    <property type="molecule type" value="Genomic_DNA"/>
</dbReference>
<dbReference type="Gene3D" id="3.40.50.12780">
    <property type="entry name" value="N-terminal domain of ligase-like"/>
    <property type="match status" value="1"/>
</dbReference>
<evidence type="ECO:0000313" key="6">
    <source>
        <dbReference type="Proteomes" id="UP001596074"/>
    </source>
</evidence>
<reference evidence="6" key="1">
    <citation type="journal article" date="2019" name="Int. J. Syst. Evol. Microbiol.">
        <title>The Global Catalogue of Microorganisms (GCM) 10K type strain sequencing project: providing services to taxonomists for standard genome sequencing and annotation.</title>
        <authorList>
            <consortium name="The Broad Institute Genomics Platform"/>
            <consortium name="The Broad Institute Genome Sequencing Center for Infectious Disease"/>
            <person name="Wu L."/>
            <person name="Ma J."/>
        </authorList>
    </citation>
    <scope>NUCLEOTIDE SEQUENCE [LARGE SCALE GENOMIC DNA]</scope>
    <source>
        <strain evidence="6">KCTC 42087</strain>
    </source>
</reference>
<dbReference type="SUPFAM" id="SSF56801">
    <property type="entry name" value="Acetyl-CoA synthetase-like"/>
    <property type="match status" value="1"/>
</dbReference>
<evidence type="ECO:0000259" key="4">
    <source>
        <dbReference type="Pfam" id="PF13193"/>
    </source>
</evidence>
<dbReference type="InterPro" id="IPR000873">
    <property type="entry name" value="AMP-dep_synth/lig_dom"/>
</dbReference>
<accession>A0ABW0ZZ43</accession>
<dbReference type="RefSeq" id="WP_378284120.1">
    <property type="nucleotide sequence ID" value="NZ_JBHSON010000032.1"/>
</dbReference>
<feature type="domain" description="AMP-dependent synthetase/ligase" evidence="3">
    <location>
        <begin position="13"/>
        <end position="396"/>
    </location>
</feature>
<dbReference type="InterPro" id="IPR025110">
    <property type="entry name" value="AMP-bd_C"/>
</dbReference>
<keyword evidence="6" id="KW-1185">Reference proteome</keyword>
<name>A0ABW0ZZ43_9ACTN</name>
<comment type="caution">
    <text evidence="5">The sequence shown here is derived from an EMBL/GenBank/DDBJ whole genome shotgun (WGS) entry which is preliminary data.</text>
</comment>
<comment type="similarity">
    <text evidence="1">Belongs to the ATP-dependent AMP-binding enzyme family.</text>
</comment>
<feature type="domain" description="AMP-binding enzyme C-terminal" evidence="4">
    <location>
        <begin position="447"/>
        <end position="519"/>
    </location>
</feature>
<dbReference type="Proteomes" id="UP001596074">
    <property type="component" value="Unassembled WGS sequence"/>
</dbReference>
<dbReference type="PANTHER" id="PTHR43201:SF5">
    <property type="entry name" value="MEDIUM-CHAIN ACYL-COA LIGASE ACSF2, MITOCHONDRIAL"/>
    <property type="match status" value="1"/>
</dbReference>
<protein>
    <submittedName>
        <fullName evidence="5">AMP-binding protein</fullName>
    </submittedName>
</protein>
<evidence type="ECO:0000256" key="2">
    <source>
        <dbReference type="ARBA" id="ARBA00022598"/>
    </source>
</evidence>
<dbReference type="InterPro" id="IPR045851">
    <property type="entry name" value="AMP-bd_C_sf"/>
</dbReference>
<evidence type="ECO:0000256" key="1">
    <source>
        <dbReference type="ARBA" id="ARBA00006432"/>
    </source>
</evidence>
<organism evidence="5 6">
    <name type="scientific">Actinomadura rugatobispora</name>
    <dbReference type="NCBI Taxonomy" id="1994"/>
    <lineage>
        <taxon>Bacteria</taxon>
        <taxon>Bacillati</taxon>
        <taxon>Actinomycetota</taxon>
        <taxon>Actinomycetes</taxon>
        <taxon>Streptosporangiales</taxon>
        <taxon>Thermomonosporaceae</taxon>
        <taxon>Actinomadura</taxon>
    </lineage>
</organism>
<dbReference type="Pfam" id="PF13193">
    <property type="entry name" value="AMP-binding_C"/>
    <property type="match status" value="1"/>
</dbReference>